<dbReference type="NCBIfam" id="TIGR00072">
    <property type="entry name" value="hydrog_prot"/>
    <property type="match status" value="1"/>
</dbReference>
<dbReference type="Pfam" id="PF01750">
    <property type="entry name" value="HycI"/>
    <property type="match status" value="1"/>
</dbReference>
<dbReference type="PANTHER" id="PTHR30302">
    <property type="entry name" value="HYDROGENASE 1 MATURATION PROTEASE"/>
    <property type="match status" value="1"/>
</dbReference>
<protein>
    <submittedName>
        <fullName evidence="5">Hydrogenase maturation protease</fullName>
    </submittedName>
</protein>
<keyword evidence="4" id="KW-0378">Hydrolase</keyword>
<dbReference type="GO" id="GO:0016485">
    <property type="term" value="P:protein processing"/>
    <property type="evidence" value="ECO:0007669"/>
    <property type="project" value="TreeGrafter"/>
</dbReference>
<dbReference type="PRINTS" id="PR00446">
    <property type="entry name" value="HYDRGNUPTAKE"/>
</dbReference>
<organism evidence="5 6">
    <name type="scientific">Natronincola peptidivorans</name>
    <dbReference type="NCBI Taxonomy" id="426128"/>
    <lineage>
        <taxon>Bacteria</taxon>
        <taxon>Bacillati</taxon>
        <taxon>Bacillota</taxon>
        <taxon>Clostridia</taxon>
        <taxon>Peptostreptococcales</taxon>
        <taxon>Natronincolaceae</taxon>
        <taxon>Natronincola</taxon>
    </lineage>
</organism>
<dbReference type="AlphaFoldDB" id="A0A1I0CK51"/>
<reference evidence="5 6" key="1">
    <citation type="submission" date="2016-10" db="EMBL/GenBank/DDBJ databases">
        <authorList>
            <person name="de Groot N.N."/>
        </authorList>
    </citation>
    <scope>NUCLEOTIDE SEQUENCE [LARGE SCALE GENOMIC DNA]</scope>
    <source>
        <strain evidence="5 6">DSM 18979</strain>
    </source>
</reference>
<proteinExistence type="inferred from homology"/>
<accession>A0A1I0CK51</accession>
<dbReference type="STRING" id="426128.SAMN05660297_01689"/>
<dbReference type="RefSeq" id="WP_090442178.1">
    <property type="nucleotide sequence ID" value="NZ_FOHU01000005.1"/>
</dbReference>
<dbReference type="SUPFAM" id="SSF53163">
    <property type="entry name" value="HybD-like"/>
    <property type="match status" value="1"/>
</dbReference>
<sequence>MAVKCIGIGNRIMGDDGIGIRIIEELSPRLQDIGIEVILGETHIDYALSKIKDGDFLFIIDATYFNVKPGTVTFTPMDKSIEQHQQTYSQHQPSLVHLLKVYRKSVEGFIIGVEVEEIDFSLELSSTLQTRLPHICEVVYQFIYETIRRV</sequence>
<dbReference type="Proteomes" id="UP000199568">
    <property type="component" value="Unassembled WGS sequence"/>
</dbReference>
<comment type="similarity">
    <text evidence="1">Belongs to the peptidase A31 family.</text>
</comment>
<evidence type="ECO:0000256" key="1">
    <source>
        <dbReference type="ARBA" id="ARBA00006814"/>
    </source>
</evidence>
<dbReference type="EMBL" id="FOHU01000005">
    <property type="protein sequence ID" value="SET19558.1"/>
    <property type="molecule type" value="Genomic_DNA"/>
</dbReference>
<evidence type="ECO:0000256" key="3">
    <source>
        <dbReference type="ARBA" id="ARBA00022750"/>
    </source>
</evidence>
<keyword evidence="2 5" id="KW-0645">Protease</keyword>
<evidence type="ECO:0000313" key="5">
    <source>
        <dbReference type="EMBL" id="SET19558.1"/>
    </source>
</evidence>
<keyword evidence="6" id="KW-1185">Reference proteome</keyword>
<dbReference type="OrthoDB" id="9794619at2"/>
<evidence type="ECO:0000256" key="4">
    <source>
        <dbReference type="ARBA" id="ARBA00022801"/>
    </source>
</evidence>
<evidence type="ECO:0000256" key="2">
    <source>
        <dbReference type="ARBA" id="ARBA00022670"/>
    </source>
</evidence>
<dbReference type="GO" id="GO:0004190">
    <property type="term" value="F:aspartic-type endopeptidase activity"/>
    <property type="evidence" value="ECO:0007669"/>
    <property type="project" value="UniProtKB-KW"/>
</dbReference>
<dbReference type="InterPro" id="IPR023430">
    <property type="entry name" value="Pept_HybD-like_dom_sf"/>
</dbReference>
<dbReference type="CDD" id="cd00518">
    <property type="entry name" value="H2MP"/>
    <property type="match status" value="1"/>
</dbReference>
<dbReference type="InterPro" id="IPR000671">
    <property type="entry name" value="Peptidase_A31"/>
</dbReference>
<dbReference type="GO" id="GO:0008047">
    <property type="term" value="F:enzyme activator activity"/>
    <property type="evidence" value="ECO:0007669"/>
    <property type="project" value="InterPro"/>
</dbReference>
<evidence type="ECO:0000313" key="6">
    <source>
        <dbReference type="Proteomes" id="UP000199568"/>
    </source>
</evidence>
<gene>
    <name evidence="5" type="ORF">SAMN05660297_01689</name>
</gene>
<keyword evidence="3" id="KW-0064">Aspartyl protease</keyword>
<name>A0A1I0CK51_9FIRM</name>
<dbReference type="PANTHER" id="PTHR30302:SF1">
    <property type="entry name" value="HYDROGENASE 2 MATURATION PROTEASE"/>
    <property type="match status" value="1"/>
</dbReference>
<dbReference type="Gene3D" id="3.40.50.1450">
    <property type="entry name" value="HybD-like"/>
    <property type="match status" value="1"/>
</dbReference>